<keyword evidence="1" id="KW-0732">Signal</keyword>
<proteinExistence type="predicted"/>
<protein>
    <recommendedName>
        <fullName evidence="3">Right handed beta helix domain-containing protein</fullName>
    </recommendedName>
</protein>
<dbReference type="InterPro" id="IPR012334">
    <property type="entry name" value="Pectin_lyas_fold"/>
</dbReference>
<name>A0A6J4Q0V7_9ACTN</name>
<sequence>MMDRWKVPLAVLSVAGLTAAGMVLLVHALPAAAQDACPGVQVNPGDDLDEIVNNDPGTRATTFCVNAHADGNAATYYISAALRLKDGDKLIGQTGETVRRGPATYGVPKVNIRPSGSPDKLIAPLGSGVEIKWVDLAGAVGKVVNGNPQTGTGAGIAGPSAEGGFLVKYAVIHGNDAAGILNVKGRILNSEFYNNTQKPAFLGFNAAAVKGITEYEAAYNYVHDEQGNGLWCDVGCQNDPTREKGFWAHDNLTVDNARSGIRYESSPRDLAPGVHASGPTALIERNEVHGNSYGENRGGISAADTQNALIRANVFGAKTIAGVEYRANAADTGAIKAIDSGRSSRTDLWDVDIVDNVLNGEEIKGCELPDNVVYCANN</sequence>
<gene>
    <name evidence="2" type="ORF">AVDCRST_MAG82-2009</name>
</gene>
<dbReference type="EMBL" id="CADCVA010000280">
    <property type="protein sequence ID" value="CAA9429614.1"/>
    <property type="molecule type" value="Genomic_DNA"/>
</dbReference>
<evidence type="ECO:0000256" key="1">
    <source>
        <dbReference type="SAM" id="SignalP"/>
    </source>
</evidence>
<feature type="chain" id="PRO_5027104705" description="Right handed beta helix domain-containing protein" evidence="1">
    <location>
        <begin position="34"/>
        <end position="378"/>
    </location>
</feature>
<dbReference type="Gene3D" id="2.160.20.10">
    <property type="entry name" value="Single-stranded right-handed beta-helix, Pectin lyase-like"/>
    <property type="match status" value="1"/>
</dbReference>
<feature type="signal peptide" evidence="1">
    <location>
        <begin position="1"/>
        <end position="33"/>
    </location>
</feature>
<dbReference type="AlphaFoldDB" id="A0A6J4Q0V7"/>
<evidence type="ECO:0000313" key="2">
    <source>
        <dbReference type="EMBL" id="CAA9429614.1"/>
    </source>
</evidence>
<dbReference type="SUPFAM" id="SSF51126">
    <property type="entry name" value="Pectin lyase-like"/>
    <property type="match status" value="1"/>
</dbReference>
<accession>A0A6J4Q0V7</accession>
<organism evidence="2">
    <name type="scientific">uncultured Rubrobacteraceae bacterium</name>
    <dbReference type="NCBI Taxonomy" id="349277"/>
    <lineage>
        <taxon>Bacteria</taxon>
        <taxon>Bacillati</taxon>
        <taxon>Actinomycetota</taxon>
        <taxon>Rubrobacteria</taxon>
        <taxon>Rubrobacterales</taxon>
        <taxon>Rubrobacteraceae</taxon>
        <taxon>environmental samples</taxon>
    </lineage>
</organism>
<reference evidence="2" key="1">
    <citation type="submission" date="2020-02" db="EMBL/GenBank/DDBJ databases">
        <authorList>
            <person name="Meier V. D."/>
        </authorList>
    </citation>
    <scope>NUCLEOTIDE SEQUENCE</scope>
    <source>
        <strain evidence="2">AVDCRST_MAG82</strain>
    </source>
</reference>
<evidence type="ECO:0008006" key="3">
    <source>
        <dbReference type="Google" id="ProtNLM"/>
    </source>
</evidence>
<dbReference type="InterPro" id="IPR011050">
    <property type="entry name" value="Pectin_lyase_fold/virulence"/>
</dbReference>